<protein>
    <submittedName>
        <fullName evidence="9">Unnamed protein product</fullName>
    </submittedName>
</protein>
<dbReference type="InterPro" id="IPR040038">
    <property type="entry name" value="TIPIN/Csm3/Swi3"/>
</dbReference>
<feature type="region of interest" description="Disordered" evidence="7">
    <location>
        <begin position="1"/>
        <end position="48"/>
    </location>
</feature>
<feature type="region of interest" description="Disordered" evidence="7">
    <location>
        <begin position="138"/>
        <end position="159"/>
    </location>
</feature>
<evidence type="ECO:0000256" key="3">
    <source>
        <dbReference type="ARBA" id="ARBA00022763"/>
    </source>
</evidence>
<evidence type="ECO:0000313" key="9">
    <source>
        <dbReference type="EMBL" id="GMF54460.1"/>
    </source>
</evidence>
<accession>A0A9W6Y793</accession>
<evidence type="ECO:0000256" key="5">
    <source>
        <dbReference type="ARBA" id="ARBA00023306"/>
    </source>
</evidence>
<dbReference type="GO" id="GO:0031298">
    <property type="term" value="C:replication fork protection complex"/>
    <property type="evidence" value="ECO:0007669"/>
    <property type="project" value="TreeGrafter"/>
</dbReference>
<keyword evidence="5 6" id="KW-0131">Cell cycle</keyword>
<dbReference type="InterPro" id="IPR012923">
    <property type="entry name" value="Csm3"/>
</dbReference>
<keyword evidence="3 6" id="KW-0227">DNA damage</keyword>
<dbReference type="Proteomes" id="UP001165121">
    <property type="component" value="Unassembled WGS sequence"/>
</dbReference>
<dbReference type="PANTHER" id="PTHR13220:SF11">
    <property type="entry name" value="TIMELESS-INTERACTING PROTEIN"/>
    <property type="match status" value="1"/>
</dbReference>
<comment type="similarity">
    <text evidence="2 6">Belongs to the CSM3 family.</text>
</comment>
<dbReference type="GO" id="GO:0000076">
    <property type="term" value="P:DNA replication checkpoint signaling"/>
    <property type="evidence" value="ECO:0007669"/>
    <property type="project" value="UniProtKB-UniRule"/>
</dbReference>
<keyword evidence="4 6" id="KW-0539">Nucleus</keyword>
<dbReference type="GO" id="GO:0031297">
    <property type="term" value="P:replication fork processing"/>
    <property type="evidence" value="ECO:0007669"/>
    <property type="project" value="UniProtKB-UniRule"/>
</dbReference>
<gene>
    <name evidence="9" type="ORF">Pfra01_002273300</name>
</gene>
<evidence type="ECO:0000313" key="10">
    <source>
        <dbReference type="Proteomes" id="UP001165121"/>
    </source>
</evidence>
<evidence type="ECO:0000256" key="1">
    <source>
        <dbReference type="ARBA" id="ARBA00004123"/>
    </source>
</evidence>
<reference evidence="9" key="1">
    <citation type="submission" date="2023-04" db="EMBL/GenBank/DDBJ databases">
        <title>Phytophthora fragariaefolia NBRC 109709.</title>
        <authorList>
            <person name="Ichikawa N."/>
            <person name="Sato H."/>
            <person name="Tonouchi N."/>
        </authorList>
    </citation>
    <scope>NUCLEOTIDE SEQUENCE</scope>
    <source>
        <strain evidence="9">NBRC 109709</strain>
    </source>
</reference>
<dbReference type="AlphaFoldDB" id="A0A9W6Y793"/>
<dbReference type="GO" id="GO:0003677">
    <property type="term" value="F:DNA binding"/>
    <property type="evidence" value="ECO:0007669"/>
    <property type="project" value="TreeGrafter"/>
</dbReference>
<comment type="subcellular location">
    <subcellularLocation>
        <location evidence="1 6">Nucleus</location>
    </subcellularLocation>
</comment>
<dbReference type="EMBL" id="BSXT01003506">
    <property type="protein sequence ID" value="GMF54460.1"/>
    <property type="molecule type" value="Genomic_DNA"/>
</dbReference>
<proteinExistence type="inferred from homology"/>
<evidence type="ECO:0000256" key="6">
    <source>
        <dbReference type="RuleBase" id="RU366049"/>
    </source>
</evidence>
<sequence length="159" mass="17469">MATRGWERDGDLAPREDAPPASAPNGSTGSQDGGDDLGAAAAASVPTKRRRNLLRESHLVSAEGLKKVHRTFPYQVSADVSGREAQALASLVTMYRQWAFDLFPGLNLEDFVERTEVLGKSHQVQGLMADLREKERFKALRKRSQEEEKSDSGGEEAML</sequence>
<feature type="compositionally biased region" description="Basic and acidic residues" evidence="7">
    <location>
        <begin position="1"/>
        <end position="18"/>
    </location>
</feature>
<evidence type="ECO:0000256" key="4">
    <source>
        <dbReference type="ARBA" id="ARBA00023242"/>
    </source>
</evidence>
<dbReference type="OrthoDB" id="437078at2759"/>
<dbReference type="GO" id="GO:0006974">
    <property type="term" value="P:DNA damage response"/>
    <property type="evidence" value="ECO:0007669"/>
    <property type="project" value="UniProtKB-KW"/>
</dbReference>
<comment type="function">
    <text evidence="6">Plays an important role in the control of DNA replication and the maintenance of replication fork stability.</text>
</comment>
<evidence type="ECO:0000256" key="2">
    <source>
        <dbReference type="ARBA" id="ARBA00006075"/>
    </source>
</evidence>
<dbReference type="Pfam" id="PF07962">
    <property type="entry name" value="Swi3"/>
    <property type="match status" value="1"/>
</dbReference>
<dbReference type="GO" id="GO:0043111">
    <property type="term" value="P:replication fork arrest"/>
    <property type="evidence" value="ECO:0007669"/>
    <property type="project" value="TreeGrafter"/>
</dbReference>
<organism evidence="9 10">
    <name type="scientific">Phytophthora fragariaefolia</name>
    <dbReference type="NCBI Taxonomy" id="1490495"/>
    <lineage>
        <taxon>Eukaryota</taxon>
        <taxon>Sar</taxon>
        <taxon>Stramenopiles</taxon>
        <taxon>Oomycota</taxon>
        <taxon>Peronosporomycetes</taxon>
        <taxon>Peronosporales</taxon>
        <taxon>Peronosporaceae</taxon>
        <taxon>Phytophthora</taxon>
    </lineage>
</organism>
<evidence type="ECO:0000256" key="7">
    <source>
        <dbReference type="SAM" id="MobiDB-lite"/>
    </source>
</evidence>
<feature type="compositionally biased region" description="Basic and acidic residues" evidence="7">
    <location>
        <begin position="138"/>
        <end position="152"/>
    </location>
</feature>
<feature type="domain" description="Chromosome segregation in meiosis protein 3" evidence="8">
    <location>
        <begin position="54"/>
        <end position="135"/>
    </location>
</feature>
<comment type="caution">
    <text evidence="9">The sequence shown here is derived from an EMBL/GenBank/DDBJ whole genome shotgun (WGS) entry which is preliminary data.</text>
</comment>
<dbReference type="PANTHER" id="PTHR13220">
    <property type="entry name" value="TIMELESS INTERACTING-RELATED"/>
    <property type="match status" value="1"/>
</dbReference>
<keyword evidence="10" id="KW-1185">Reference proteome</keyword>
<evidence type="ECO:0000259" key="8">
    <source>
        <dbReference type="Pfam" id="PF07962"/>
    </source>
</evidence>
<name>A0A9W6Y793_9STRA</name>